<dbReference type="SMART" id="SM00388">
    <property type="entry name" value="HisKA"/>
    <property type="match status" value="1"/>
</dbReference>
<evidence type="ECO:0000256" key="2">
    <source>
        <dbReference type="ARBA" id="ARBA00012438"/>
    </source>
</evidence>
<accession>A0ABW3FDT7</accession>
<dbReference type="CDD" id="cd00082">
    <property type="entry name" value="HisKA"/>
    <property type="match status" value="1"/>
</dbReference>
<proteinExistence type="predicted"/>
<dbReference type="Gene3D" id="1.10.287.130">
    <property type="match status" value="1"/>
</dbReference>
<keyword evidence="5" id="KW-0472">Membrane</keyword>
<dbReference type="EC" id="2.7.13.3" evidence="2"/>
<dbReference type="Pfam" id="PF00512">
    <property type="entry name" value="HisKA"/>
    <property type="match status" value="1"/>
</dbReference>
<keyword evidence="5" id="KW-0812">Transmembrane</keyword>
<keyword evidence="3" id="KW-0808">Transferase</keyword>
<evidence type="ECO:0000256" key="5">
    <source>
        <dbReference type="SAM" id="Phobius"/>
    </source>
</evidence>
<feature type="transmembrane region" description="Helical" evidence="5">
    <location>
        <begin position="20"/>
        <end position="43"/>
    </location>
</feature>
<sequence length="516" mass="54521">MRTKGLSPKVEKAKRLPLRVGGGFVICSLGALSASAAAIAFLAPATETVALLAPLVPLTAMAFGSRSLVVASGVVSLTAMTVLHPFAGSVLAHPLAPYGAATLAATALAALNCNKRNSPVQEVHSNSSTVSNAYGQPLSAVLDVRGNVVEAFGGAADFANDVLDKLHGRGLLERMHLLDRVPFLNALASIDKTERATIDLRLRGPDEARSVWKSFRCELSASGDGSAIAVLIATGETNALKANLEAQTASNEKRLAAYDAMISTVSHKLRNSLTAVLGFGELLQGNETNAEVVRDCAETIAKAGSELSITVDALSEFARLRADDFQPQSQAVIWNKLFDALQERLADLTRSRGVALNTERLETLPDGLTDEDACQQILLHFTANAVRSAGEGQEVRLAARQFGSFGKFTIESDATPIAENVVRYLEGFNASEIADFADIALEFQVCKGLTEALGGSISCETSGVSGSKITVMLPLRLAKKTRAAEAVARSIKNVAPKSRIENQVDDEGEYCARLSA</sequence>
<dbReference type="InterPro" id="IPR036097">
    <property type="entry name" value="HisK_dim/P_sf"/>
</dbReference>
<dbReference type="GO" id="GO:0016301">
    <property type="term" value="F:kinase activity"/>
    <property type="evidence" value="ECO:0007669"/>
    <property type="project" value="UniProtKB-KW"/>
</dbReference>
<dbReference type="Gene3D" id="3.30.565.10">
    <property type="entry name" value="Histidine kinase-like ATPase, C-terminal domain"/>
    <property type="match status" value="1"/>
</dbReference>
<reference evidence="8" key="1">
    <citation type="journal article" date="2019" name="Int. J. Syst. Evol. Microbiol.">
        <title>The Global Catalogue of Microorganisms (GCM) 10K type strain sequencing project: providing services to taxonomists for standard genome sequencing and annotation.</title>
        <authorList>
            <consortium name="The Broad Institute Genomics Platform"/>
            <consortium name="The Broad Institute Genome Sequencing Center for Infectious Disease"/>
            <person name="Wu L."/>
            <person name="Ma J."/>
        </authorList>
    </citation>
    <scope>NUCLEOTIDE SEQUENCE [LARGE SCALE GENOMIC DNA]</scope>
    <source>
        <strain evidence="8">CCUG 60023</strain>
    </source>
</reference>
<dbReference type="InterPro" id="IPR003594">
    <property type="entry name" value="HATPase_dom"/>
</dbReference>
<organism evidence="7 8">
    <name type="scientific">Pseudahrensia aquimaris</name>
    <dbReference type="NCBI Taxonomy" id="744461"/>
    <lineage>
        <taxon>Bacteria</taxon>
        <taxon>Pseudomonadati</taxon>
        <taxon>Pseudomonadota</taxon>
        <taxon>Alphaproteobacteria</taxon>
        <taxon>Hyphomicrobiales</taxon>
        <taxon>Ahrensiaceae</taxon>
        <taxon>Pseudahrensia</taxon>
    </lineage>
</organism>
<comment type="caution">
    <text evidence="7">The sequence shown here is derived from an EMBL/GenBank/DDBJ whole genome shotgun (WGS) entry which is preliminary data.</text>
</comment>
<dbReference type="PANTHER" id="PTHR43047:SF66">
    <property type="entry name" value="HISKA"/>
    <property type="match status" value="1"/>
</dbReference>
<dbReference type="EMBL" id="JBHTJV010000003">
    <property type="protein sequence ID" value="MFD0915883.1"/>
    <property type="molecule type" value="Genomic_DNA"/>
</dbReference>
<feature type="domain" description="Histidine kinase" evidence="6">
    <location>
        <begin position="264"/>
        <end position="477"/>
    </location>
</feature>
<name>A0ABW3FDT7_9HYPH</name>
<dbReference type="PANTHER" id="PTHR43047">
    <property type="entry name" value="TWO-COMPONENT HISTIDINE PROTEIN KINASE"/>
    <property type="match status" value="1"/>
</dbReference>
<dbReference type="InterPro" id="IPR036890">
    <property type="entry name" value="HATPase_C_sf"/>
</dbReference>
<keyword evidence="8" id="KW-1185">Reference proteome</keyword>
<evidence type="ECO:0000259" key="6">
    <source>
        <dbReference type="PROSITE" id="PS50109"/>
    </source>
</evidence>
<protein>
    <recommendedName>
        <fullName evidence="2">histidine kinase</fullName>
        <ecNumber evidence="2">2.7.13.3</ecNumber>
    </recommendedName>
</protein>
<evidence type="ECO:0000313" key="8">
    <source>
        <dbReference type="Proteomes" id="UP001597101"/>
    </source>
</evidence>
<dbReference type="SUPFAM" id="SSF55874">
    <property type="entry name" value="ATPase domain of HSP90 chaperone/DNA topoisomerase II/histidine kinase"/>
    <property type="match status" value="1"/>
</dbReference>
<comment type="catalytic activity">
    <reaction evidence="1">
        <text>ATP + protein L-histidine = ADP + protein N-phospho-L-histidine.</text>
        <dbReference type="EC" id="2.7.13.3"/>
    </reaction>
</comment>
<evidence type="ECO:0000313" key="7">
    <source>
        <dbReference type="EMBL" id="MFD0915883.1"/>
    </source>
</evidence>
<dbReference type="Pfam" id="PF02518">
    <property type="entry name" value="HATPase_c"/>
    <property type="match status" value="1"/>
</dbReference>
<keyword evidence="4 7" id="KW-0418">Kinase</keyword>
<dbReference type="RefSeq" id="WP_377211726.1">
    <property type="nucleotide sequence ID" value="NZ_JBHTJV010000003.1"/>
</dbReference>
<dbReference type="InterPro" id="IPR003661">
    <property type="entry name" value="HisK_dim/P_dom"/>
</dbReference>
<evidence type="ECO:0000256" key="4">
    <source>
        <dbReference type="ARBA" id="ARBA00022777"/>
    </source>
</evidence>
<keyword evidence="5" id="KW-1133">Transmembrane helix</keyword>
<dbReference type="PROSITE" id="PS50109">
    <property type="entry name" value="HIS_KIN"/>
    <property type="match status" value="1"/>
</dbReference>
<evidence type="ECO:0000256" key="3">
    <source>
        <dbReference type="ARBA" id="ARBA00022679"/>
    </source>
</evidence>
<dbReference type="Proteomes" id="UP001597101">
    <property type="component" value="Unassembled WGS sequence"/>
</dbReference>
<evidence type="ECO:0000256" key="1">
    <source>
        <dbReference type="ARBA" id="ARBA00000085"/>
    </source>
</evidence>
<dbReference type="SUPFAM" id="SSF47384">
    <property type="entry name" value="Homodimeric domain of signal transducing histidine kinase"/>
    <property type="match status" value="1"/>
</dbReference>
<dbReference type="InterPro" id="IPR005467">
    <property type="entry name" value="His_kinase_dom"/>
</dbReference>
<gene>
    <name evidence="7" type="ORF">ACFQ14_05635</name>
</gene>